<proteinExistence type="predicted"/>
<sequence length="194" mass="22268">MNSHQKYFTVGFVFFLVGILAGQFLKDIPYLTLDPSVSPLEVANLFVGIAIAFLIPFTVKKYIEDKKDIKSFLVDEFKELIATIHEVKAIIAKARSANIFTADNRNDIRAQFHESELKVNSITEQLKIAFVAQSPKTEAVLKELLWKYDHYITGGELMNSSFTAVDERFFRESNIEYSKMETGLKKLIHEVYKF</sequence>
<evidence type="ECO:0000313" key="3">
    <source>
        <dbReference type="Proteomes" id="UP000178774"/>
    </source>
</evidence>
<accession>A0A1G2HV47</accession>
<name>A0A1G2HV47_9BACT</name>
<gene>
    <name evidence="2" type="ORF">A2822_04735</name>
</gene>
<dbReference type="Proteomes" id="UP000178774">
    <property type="component" value="Unassembled WGS sequence"/>
</dbReference>
<reference evidence="2 3" key="1">
    <citation type="journal article" date="2016" name="Nat. Commun.">
        <title>Thousands of microbial genomes shed light on interconnected biogeochemical processes in an aquifer system.</title>
        <authorList>
            <person name="Anantharaman K."/>
            <person name="Brown C.T."/>
            <person name="Hug L.A."/>
            <person name="Sharon I."/>
            <person name="Castelle C.J."/>
            <person name="Probst A.J."/>
            <person name="Thomas B.C."/>
            <person name="Singh A."/>
            <person name="Wilkins M.J."/>
            <person name="Karaoz U."/>
            <person name="Brodie E.L."/>
            <person name="Williams K.H."/>
            <person name="Hubbard S.S."/>
            <person name="Banfield J.F."/>
        </authorList>
    </citation>
    <scope>NUCLEOTIDE SEQUENCE [LARGE SCALE GENOMIC DNA]</scope>
</reference>
<evidence type="ECO:0000256" key="1">
    <source>
        <dbReference type="SAM" id="Phobius"/>
    </source>
</evidence>
<dbReference type="AlphaFoldDB" id="A0A1G2HV47"/>
<feature type="transmembrane region" description="Helical" evidence="1">
    <location>
        <begin position="7"/>
        <end position="25"/>
    </location>
</feature>
<comment type="caution">
    <text evidence="2">The sequence shown here is derived from an EMBL/GenBank/DDBJ whole genome shotgun (WGS) entry which is preliminary data.</text>
</comment>
<keyword evidence="1" id="KW-1133">Transmembrane helix</keyword>
<feature type="transmembrane region" description="Helical" evidence="1">
    <location>
        <begin position="45"/>
        <end position="63"/>
    </location>
</feature>
<protein>
    <submittedName>
        <fullName evidence="2">Uncharacterized protein</fullName>
    </submittedName>
</protein>
<keyword evidence="1" id="KW-0472">Membrane</keyword>
<keyword evidence="1" id="KW-0812">Transmembrane</keyword>
<dbReference type="EMBL" id="MHOP01000006">
    <property type="protein sequence ID" value="OGZ66337.1"/>
    <property type="molecule type" value="Genomic_DNA"/>
</dbReference>
<organism evidence="2 3">
    <name type="scientific">Candidatus Staskawiczbacteria bacterium RIFCSPHIGHO2_01_FULL_41_41</name>
    <dbReference type="NCBI Taxonomy" id="1802203"/>
    <lineage>
        <taxon>Bacteria</taxon>
        <taxon>Candidatus Staskawicziibacteriota</taxon>
    </lineage>
</organism>
<evidence type="ECO:0000313" key="2">
    <source>
        <dbReference type="EMBL" id="OGZ66337.1"/>
    </source>
</evidence>